<proteinExistence type="predicted"/>
<gene>
    <name evidence="4" type="ORF">A3G33_03860</name>
</gene>
<dbReference type="GO" id="GO:0000917">
    <property type="term" value="P:division septum assembly"/>
    <property type="evidence" value="ECO:0007669"/>
    <property type="project" value="UniProtKB-KW"/>
</dbReference>
<dbReference type="Proteomes" id="UP000178187">
    <property type="component" value="Unassembled WGS sequence"/>
</dbReference>
<evidence type="ECO:0000256" key="1">
    <source>
        <dbReference type="ARBA" id="ARBA00022618"/>
    </source>
</evidence>
<keyword evidence="1" id="KW-0132">Cell division</keyword>
<dbReference type="PANTHER" id="PTHR38429:SF1">
    <property type="entry name" value="SEPTATION PROTEIN SPOVG-RELATED"/>
    <property type="match status" value="1"/>
</dbReference>
<name>A0A1G1KSI5_9BACT</name>
<dbReference type="SUPFAM" id="SSF160537">
    <property type="entry name" value="SpoVG-like"/>
    <property type="match status" value="1"/>
</dbReference>
<dbReference type="InterPro" id="IPR007170">
    <property type="entry name" value="SpoVG"/>
</dbReference>
<organism evidence="4 5">
    <name type="scientific">Candidatus Danuiimicrobium aquiferis</name>
    <dbReference type="NCBI Taxonomy" id="1801832"/>
    <lineage>
        <taxon>Bacteria</taxon>
        <taxon>Pseudomonadati</taxon>
        <taxon>Candidatus Omnitrophota</taxon>
        <taxon>Candidatus Danuiimicrobium</taxon>
    </lineage>
</organism>
<keyword evidence="3" id="KW-0131">Cell cycle</keyword>
<dbReference type="PANTHER" id="PTHR38429">
    <property type="entry name" value="SEPTATION PROTEIN SPOVG-RELATED"/>
    <property type="match status" value="1"/>
</dbReference>
<dbReference type="AlphaFoldDB" id="A0A1G1KSI5"/>
<evidence type="ECO:0008006" key="6">
    <source>
        <dbReference type="Google" id="ProtNLM"/>
    </source>
</evidence>
<reference evidence="4 5" key="1">
    <citation type="journal article" date="2016" name="Nat. Commun.">
        <title>Thousands of microbial genomes shed light on interconnected biogeochemical processes in an aquifer system.</title>
        <authorList>
            <person name="Anantharaman K."/>
            <person name="Brown C.T."/>
            <person name="Hug L.A."/>
            <person name="Sharon I."/>
            <person name="Castelle C.J."/>
            <person name="Probst A.J."/>
            <person name="Thomas B.C."/>
            <person name="Singh A."/>
            <person name="Wilkins M.J."/>
            <person name="Karaoz U."/>
            <person name="Brodie E.L."/>
            <person name="Williams K.H."/>
            <person name="Hubbard S.S."/>
            <person name="Banfield J.F."/>
        </authorList>
    </citation>
    <scope>NUCLEOTIDE SEQUENCE [LARGE SCALE GENOMIC DNA]</scope>
</reference>
<dbReference type="Pfam" id="PF04026">
    <property type="entry name" value="SpoVG"/>
    <property type="match status" value="1"/>
</dbReference>
<dbReference type="EMBL" id="MHFR01000056">
    <property type="protein sequence ID" value="OGW95914.1"/>
    <property type="molecule type" value="Genomic_DNA"/>
</dbReference>
<evidence type="ECO:0000256" key="2">
    <source>
        <dbReference type="ARBA" id="ARBA00023210"/>
    </source>
</evidence>
<dbReference type="GO" id="GO:0030435">
    <property type="term" value="P:sporulation resulting in formation of a cellular spore"/>
    <property type="evidence" value="ECO:0007669"/>
    <property type="project" value="InterPro"/>
</dbReference>
<dbReference type="Gene3D" id="3.30.1120.40">
    <property type="entry name" value="Stage V sporulation protein G"/>
    <property type="match status" value="1"/>
</dbReference>
<sequence length="134" mass="15623">MKITEVRIFQKASADKKLRAFATITIDDCFVVRDIKIIEGSKGLFVAMPSRRVKEPCLNCHHRNVIRSRYCNQCGKQLEVVNRPMSEKGDDSSRQDEHRDIAHPITVECREYIQKTVLETFEKEKSNLRKVDQE</sequence>
<accession>A0A1G1KSI5</accession>
<evidence type="ECO:0000256" key="3">
    <source>
        <dbReference type="ARBA" id="ARBA00023306"/>
    </source>
</evidence>
<comment type="caution">
    <text evidence="4">The sequence shown here is derived from an EMBL/GenBank/DDBJ whole genome shotgun (WGS) entry which is preliminary data.</text>
</comment>
<evidence type="ECO:0000313" key="4">
    <source>
        <dbReference type="EMBL" id="OGW95914.1"/>
    </source>
</evidence>
<dbReference type="InterPro" id="IPR036751">
    <property type="entry name" value="SpoVG_sf"/>
</dbReference>
<evidence type="ECO:0000313" key="5">
    <source>
        <dbReference type="Proteomes" id="UP000178187"/>
    </source>
</evidence>
<protein>
    <recommendedName>
        <fullName evidence="6">Stage V sporulation protein G</fullName>
    </recommendedName>
</protein>
<keyword evidence="2" id="KW-0717">Septation</keyword>